<feature type="domain" description="PHD-type" evidence="7">
    <location>
        <begin position="85"/>
        <end position="222"/>
    </location>
</feature>
<keyword evidence="4" id="KW-0862">Zinc</keyword>
<proteinExistence type="predicted"/>
<sequence length="744" mass="84278">MSEQDKNSVFQLSVIESDEERDNDSYSDIECLDDDLGKQEVKEVNNKHHIQTYDLTGETEIVQKKTNYKIRLGAQEKHFRLNYFKENPSIENYRLHCTVCDKHLGVCCSRSHLIRIHKTLKVLICKKCHELQSTYVDEENICLWCYSSVTIPQIPHNQCYNCPALFCQNCLVRNFGEEYTKKIQMDQLWKCFFCEPEQIWLHRILAKELVLYLKGVIKNYNKKSEAYKKDISGCCTYSIIDNNKGKNTCEPQMVERTVSSTANGRPSSKMDDWNMIKDVQNSPEKVCIGPQHQKNATKTSVNYQLTSHSQQGTENISSYKLDSVENESSISCKSLNDSVLTKNNEYRNLPINNKIRNKLVTLNQNVIVSDDESDSEVQVINITPITESGSSLCKKQSLIKHKIKSVTNLNGDCVQKPNSKMMNNDKKNSKPAKTAQKNLIDLKPLQNGIVNFQHVLGSVLNITKNNECKIKESGSFKSKTSVASKMIQKFLYDLQMCTRHIKILQNNIYKSYKNVPDVVSLENEDIITTESAGTSTKRFNNISVKGIKIKAKSQACLNDAASFHPSNEATSSVKRGPTVETNQNVKRSKLCNDIKDKNVLNVVSLENEDIITTESAGTSTKRFNNISVKGIKIKAKSQACLNDAASFHPSNEATSSVKRGPTVETNQNVKRSKLCNDIKDKNVKNLENLKTTGIVETSSPDNTSLKELSCCDYSELYEKYKIKPCSIHLQPLDNNLLKWLTDAN</sequence>
<gene>
    <name evidence="8" type="ORF">g.19402</name>
</gene>
<evidence type="ECO:0000256" key="3">
    <source>
        <dbReference type="ARBA" id="ARBA00022771"/>
    </source>
</evidence>
<keyword evidence="5" id="KW-0539">Nucleus</keyword>
<dbReference type="GO" id="GO:0008270">
    <property type="term" value="F:zinc ion binding"/>
    <property type="evidence" value="ECO:0007669"/>
    <property type="project" value="UniProtKB-KW"/>
</dbReference>
<evidence type="ECO:0000256" key="5">
    <source>
        <dbReference type="ARBA" id="ARBA00023242"/>
    </source>
</evidence>
<name>A0A1B6CA89_9HEMI</name>
<evidence type="ECO:0000259" key="7">
    <source>
        <dbReference type="PROSITE" id="PS51533"/>
    </source>
</evidence>
<feature type="compositionally biased region" description="Acidic residues" evidence="6">
    <location>
        <begin position="16"/>
        <end position="26"/>
    </location>
</feature>
<evidence type="ECO:0000256" key="2">
    <source>
        <dbReference type="ARBA" id="ARBA00022723"/>
    </source>
</evidence>
<dbReference type="PROSITE" id="PS51533">
    <property type="entry name" value="ADD"/>
    <property type="match status" value="1"/>
</dbReference>
<keyword evidence="3" id="KW-0863">Zinc-finger</keyword>
<keyword evidence="2" id="KW-0479">Metal-binding</keyword>
<evidence type="ECO:0000256" key="4">
    <source>
        <dbReference type="ARBA" id="ARBA00022833"/>
    </source>
</evidence>
<protein>
    <recommendedName>
        <fullName evidence="7">PHD-type domain-containing protein</fullName>
    </recommendedName>
</protein>
<dbReference type="AlphaFoldDB" id="A0A1B6CA89"/>
<evidence type="ECO:0000256" key="1">
    <source>
        <dbReference type="ARBA" id="ARBA00004123"/>
    </source>
</evidence>
<comment type="subcellular location">
    <subcellularLocation>
        <location evidence="1">Nucleus</location>
    </subcellularLocation>
</comment>
<accession>A0A1B6CA89</accession>
<evidence type="ECO:0000256" key="6">
    <source>
        <dbReference type="SAM" id="MobiDB-lite"/>
    </source>
</evidence>
<dbReference type="GO" id="GO:0005634">
    <property type="term" value="C:nucleus"/>
    <property type="evidence" value="ECO:0007669"/>
    <property type="project" value="UniProtKB-SubCell"/>
</dbReference>
<feature type="region of interest" description="Disordered" evidence="6">
    <location>
        <begin position="414"/>
        <end position="433"/>
    </location>
</feature>
<dbReference type="EMBL" id="GEDC01026915">
    <property type="protein sequence ID" value="JAS10383.1"/>
    <property type="molecule type" value="Transcribed_RNA"/>
</dbReference>
<reference evidence="8" key="1">
    <citation type="submission" date="2015-12" db="EMBL/GenBank/DDBJ databases">
        <title>De novo transcriptome assembly of four potential Pierce s Disease insect vectors from Arizona vineyards.</title>
        <authorList>
            <person name="Tassone E.E."/>
        </authorList>
    </citation>
    <scope>NUCLEOTIDE SEQUENCE</scope>
</reference>
<evidence type="ECO:0000313" key="8">
    <source>
        <dbReference type="EMBL" id="JAS10383.1"/>
    </source>
</evidence>
<dbReference type="InterPro" id="IPR025766">
    <property type="entry name" value="ADD"/>
</dbReference>
<feature type="region of interest" description="Disordered" evidence="6">
    <location>
        <begin position="1"/>
        <end position="26"/>
    </location>
</feature>
<organism evidence="8">
    <name type="scientific">Clastoptera arizonana</name>
    <name type="common">Arizona spittle bug</name>
    <dbReference type="NCBI Taxonomy" id="38151"/>
    <lineage>
        <taxon>Eukaryota</taxon>
        <taxon>Metazoa</taxon>
        <taxon>Ecdysozoa</taxon>
        <taxon>Arthropoda</taxon>
        <taxon>Hexapoda</taxon>
        <taxon>Insecta</taxon>
        <taxon>Pterygota</taxon>
        <taxon>Neoptera</taxon>
        <taxon>Paraneoptera</taxon>
        <taxon>Hemiptera</taxon>
        <taxon>Auchenorrhyncha</taxon>
        <taxon>Cercopoidea</taxon>
        <taxon>Clastopteridae</taxon>
        <taxon>Clastoptera</taxon>
    </lineage>
</organism>